<dbReference type="InterPro" id="IPR043502">
    <property type="entry name" value="DNA/RNA_pol_sf"/>
</dbReference>
<protein>
    <recommendedName>
        <fullName evidence="3">Reverse transcriptase domain-containing protein</fullName>
    </recommendedName>
</protein>
<dbReference type="AlphaFoldDB" id="W2THU6"/>
<reference evidence="2" key="1">
    <citation type="journal article" date="2014" name="Nat. Genet.">
        <title>Genome of the human hookworm Necator americanus.</title>
        <authorList>
            <person name="Tang Y.T."/>
            <person name="Gao X."/>
            <person name="Rosa B.A."/>
            <person name="Abubucker S."/>
            <person name="Hallsworth-Pepin K."/>
            <person name="Martin J."/>
            <person name="Tyagi R."/>
            <person name="Heizer E."/>
            <person name="Zhang X."/>
            <person name="Bhonagiri-Palsikar V."/>
            <person name="Minx P."/>
            <person name="Warren W.C."/>
            <person name="Wang Q."/>
            <person name="Zhan B."/>
            <person name="Hotez P.J."/>
            <person name="Sternberg P.W."/>
            <person name="Dougall A."/>
            <person name="Gaze S.T."/>
            <person name="Mulvenna J."/>
            <person name="Sotillo J."/>
            <person name="Ranganathan S."/>
            <person name="Rabelo E.M."/>
            <person name="Wilson R.K."/>
            <person name="Felgner P.L."/>
            <person name="Bethony J."/>
            <person name="Hawdon J.M."/>
            <person name="Gasser R.B."/>
            <person name="Loukas A."/>
            <person name="Mitreva M."/>
        </authorList>
    </citation>
    <scope>NUCLEOTIDE SEQUENCE [LARGE SCALE GENOMIC DNA]</scope>
</reference>
<evidence type="ECO:0008006" key="3">
    <source>
        <dbReference type="Google" id="ProtNLM"/>
    </source>
</evidence>
<dbReference type="CTD" id="25348536"/>
<evidence type="ECO:0000313" key="1">
    <source>
        <dbReference type="EMBL" id="ETN81378.1"/>
    </source>
</evidence>
<keyword evidence="2" id="KW-1185">Reference proteome</keyword>
<dbReference type="KEGG" id="nai:NECAME_08507"/>
<sequence>MAGLHRDSRNLTRFLWLRNPTLGVQESNIVTYAFKRVPFGLISSPFLLSGTIHYYLSKSSSNLAQRILRNFYVDNLFLEADSSHDAKLVYGETKEIFREAGMNVREFASNDAAFNKLIEQAEHTPLDEISKILGLK</sequence>
<dbReference type="SUPFAM" id="SSF56672">
    <property type="entry name" value="DNA/RNA polymerases"/>
    <property type="match status" value="1"/>
</dbReference>
<gene>
    <name evidence="1" type="ORF">NECAME_08507</name>
</gene>
<dbReference type="OrthoDB" id="5920525at2759"/>
<organism evidence="1 2">
    <name type="scientific">Necator americanus</name>
    <name type="common">Human hookworm</name>
    <dbReference type="NCBI Taxonomy" id="51031"/>
    <lineage>
        <taxon>Eukaryota</taxon>
        <taxon>Metazoa</taxon>
        <taxon>Ecdysozoa</taxon>
        <taxon>Nematoda</taxon>
        <taxon>Chromadorea</taxon>
        <taxon>Rhabditida</taxon>
        <taxon>Rhabditina</taxon>
        <taxon>Rhabditomorpha</taxon>
        <taxon>Strongyloidea</taxon>
        <taxon>Ancylostomatidae</taxon>
        <taxon>Bunostominae</taxon>
        <taxon>Necator</taxon>
    </lineage>
</organism>
<evidence type="ECO:0000313" key="2">
    <source>
        <dbReference type="Proteomes" id="UP000053676"/>
    </source>
</evidence>
<dbReference type="OMA" id="YIVTHRF"/>
<dbReference type="Proteomes" id="UP000053676">
    <property type="component" value="Unassembled WGS sequence"/>
</dbReference>
<accession>W2THU6</accession>
<dbReference type="EMBL" id="KI658737">
    <property type="protein sequence ID" value="ETN81378.1"/>
    <property type="molecule type" value="Genomic_DNA"/>
</dbReference>
<name>W2THU6_NECAM</name>
<proteinExistence type="predicted"/>
<dbReference type="GeneID" id="25348536"/>